<comment type="caution">
    <text evidence="1">The sequence shown here is derived from an EMBL/GenBank/DDBJ whole genome shotgun (WGS) entry which is preliminary data.</text>
</comment>
<gene>
    <name evidence="1" type="primary">SSB1_1</name>
    <name evidence="1" type="ORF">DSO57_1006366</name>
</gene>
<organism evidence="1 2">
    <name type="scientific">Entomophthora muscae</name>
    <dbReference type="NCBI Taxonomy" id="34485"/>
    <lineage>
        <taxon>Eukaryota</taxon>
        <taxon>Fungi</taxon>
        <taxon>Fungi incertae sedis</taxon>
        <taxon>Zoopagomycota</taxon>
        <taxon>Entomophthoromycotina</taxon>
        <taxon>Entomophthoromycetes</taxon>
        <taxon>Entomophthorales</taxon>
        <taxon>Entomophthoraceae</taxon>
        <taxon>Entomophthora</taxon>
    </lineage>
</organism>
<evidence type="ECO:0000313" key="1">
    <source>
        <dbReference type="EMBL" id="KAJ9066755.1"/>
    </source>
</evidence>
<dbReference type="EMBL" id="QTSX02004278">
    <property type="protein sequence ID" value="KAJ9066755.1"/>
    <property type="molecule type" value="Genomic_DNA"/>
</dbReference>
<evidence type="ECO:0000313" key="2">
    <source>
        <dbReference type="Proteomes" id="UP001165960"/>
    </source>
</evidence>
<protein>
    <submittedName>
        <fullName evidence="1">Heat shock protein ssb1</fullName>
    </submittedName>
</protein>
<sequence>MRQATKDTGESAGFNVLRILAEPTAAALAYGLDANSPVIKNVLVYDLGGGTFDVSLLTIEGRNFKVLATSGDTHLGGKDFDTMLVEHFVREVQAKKGQDISKTPKAIR</sequence>
<proteinExistence type="predicted"/>
<name>A0ACC2SWR2_9FUNG</name>
<dbReference type="Proteomes" id="UP001165960">
    <property type="component" value="Unassembled WGS sequence"/>
</dbReference>
<keyword evidence="1" id="KW-0346">Stress response</keyword>
<accession>A0ACC2SWR2</accession>
<keyword evidence="2" id="KW-1185">Reference proteome</keyword>
<reference evidence="1" key="1">
    <citation type="submission" date="2022-04" db="EMBL/GenBank/DDBJ databases">
        <title>Genome of the entomopathogenic fungus Entomophthora muscae.</title>
        <authorList>
            <person name="Elya C."/>
            <person name="Lovett B.R."/>
            <person name="Lee E."/>
            <person name="Macias A.M."/>
            <person name="Hajek A.E."/>
            <person name="De Bivort B.L."/>
            <person name="Kasson M.T."/>
            <person name="De Fine Licht H.H."/>
            <person name="Stajich J.E."/>
        </authorList>
    </citation>
    <scope>NUCLEOTIDE SEQUENCE</scope>
    <source>
        <strain evidence="1">Berkeley</strain>
    </source>
</reference>